<dbReference type="PANTHER" id="PTHR12277:SF79">
    <property type="entry name" value="XAA-PRO DIPEPTIDYL-PEPTIDASE-RELATED"/>
    <property type="match status" value="1"/>
</dbReference>
<evidence type="ECO:0000313" key="2">
    <source>
        <dbReference type="EMBL" id="MBD3923279.1"/>
    </source>
</evidence>
<comment type="caution">
    <text evidence="2">The sequence shown here is derived from an EMBL/GenBank/DDBJ whole genome shotgun (WGS) entry which is preliminary data.</text>
</comment>
<keyword evidence="2" id="KW-0378">Hydrolase</keyword>
<reference evidence="2 3" key="1">
    <citation type="submission" date="2020-09" db="EMBL/GenBank/DDBJ databases">
        <title>novel species in genus Nocardioides.</title>
        <authorList>
            <person name="Zhang G."/>
        </authorList>
    </citation>
    <scope>NUCLEOTIDE SEQUENCE [LARGE SCALE GENOMIC DNA]</scope>
    <source>
        <strain evidence="2 3">KCTC 39551</strain>
    </source>
</reference>
<feature type="domain" description="Serine aminopeptidase S33" evidence="1">
    <location>
        <begin position="82"/>
        <end position="186"/>
    </location>
</feature>
<keyword evidence="3" id="KW-1185">Reference proteome</keyword>
<dbReference type="EMBL" id="JACXYZ010000001">
    <property type="protein sequence ID" value="MBD3923279.1"/>
    <property type="molecule type" value="Genomic_DNA"/>
</dbReference>
<name>A0ABR8N8U5_9ACTN</name>
<evidence type="ECO:0000313" key="3">
    <source>
        <dbReference type="Proteomes" id="UP000618818"/>
    </source>
</evidence>
<sequence>MARSRIRRLVVTLVVVLLVAGLALVAVWGVQRQLIYFPDASDVPPAGEVLPGARDVTLETADGLELGAWYLPADAERDTGMAVLMAPGNGGNRAGRADLAHALGDRGFAVLVMDYRGYGGNPGSPSEDGLAADADAAVRALVDLGHPLDRTIYFGESLGTGVVAGLQQRHPPAGIVLRSPFTNLADVGRHHYPWLPVRTLLRDRLPVLDPIAASDVPVTVIYGDSDDVVPTELSVRVADGAPALVERVVLEGAGHNDAVMFGPRVADAVVRLARAVG</sequence>
<evidence type="ECO:0000259" key="1">
    <source>
        <dbReference type="Pfam" id="PF12146"/>
    </source>
</evidence>
<dbReference type="Gene3D" id="3.40.50.1820">
    <property type="entry name" value="alpha/beta hydrolase"/>
    <property type="match status" value="1"/>
</dbReference>
<gene>
    <name evidence="2" type="ORF">IEZ26_01490</name>
</gene>
<protein>
    <submittedName>
        <fullName evidence="2">Alpha/beta fold hydrolase</fullName>
    </submittedName>
</protein>
<dbReference type="RefSeq" id="WP_191193166.1">
    <property type="nucleotide sequence ID" value="NZ_JACXYZ010000001.1"/>
</dbReference>
<dbReference type="SUPFAM" id="SSF53474">
    <property type="entry name" value="alpha/beta-Hydrolases"/>
    <property type="match status" value="1"/>
</dbReference>
<dbReference type="GO" id="GO:0016787">
    <property type="term" value="F:hydrolase activity"/>
    <property type="evidence" value="ECO:0007669"/>
    <property type="project" value="UniProtKB-KW"/>
</dbReference>
<dbReference type="Pfam" id="PF12146">
    <property type="entry name" value="Hydrolase_4"/>
    <property type="match status" value="1"/>
</dbReference>
<dbReference type="InterPro" id="IPR029058">
    <property type="entry name" value="AB_hydrolase_fold"/>
</dbReference>
<dbReference type="Proteomes" id="UP000618818">
    <property type="component" value="Unassembled WGS sequence"/>
</dbReference>
<dbReference type="PANTHER" id="PTHR12277">
    <property type="entry name" value="ALPHA/BETA HYDROLASE DOMAIN-CONTAINING PROTEIN"/>
    <property type="match status" value="1"/>
</dbReference>
<organism evidence="2 3">
    <name type="scientific">Nocardioides cavernae</name>
    <dbReference type="NCBI Taxonomy" id="1921566"/>
    <lineage>
        <taxon>Bacteria</taxon>
        <taxon>Bacillati</taxon>
        <taxon>Actinomycetota</taxon>
        <taxon>Actinomycetes</taxon>
        <taxon>Propionibacteriales</taxon>
        <taxon>Nocardioidaceae</taxon>
        <taxon>Nocardioides</taxon>
    </lineage>
</organism>
<proteinExistence type="predicted"/>
<accession>A0ABR8N8U5</accession>
<dbReference type="InterPro" id="IPR022742">
    <property type="entry name" value="Hydrolase_4"/>
</dbReference>